<dbReference type="Gene3D" id="1.25.40.10">
    <property type="entry name" value="Tetratricopeptide repeat domain"/>
    <property type="match status" value="1"/>
</dbReference>
<feature type="repeat" description="TPR" evidence="7">
    <location>
        <begin position="319"/>
        <end position="352"/>
    </location>
</feature>
<gene>
    <name evidence="11" type="ORF">DXB65_03265</name>
</gene>
<dbReference type="FunFam" id="1.10.287.130:FF:000001">
    <property type="entry name" value="Two-component sensor histidine kinase"/>
    <property type="match status" value="1"/>
</dbReference>
<keyword evidence="3" id="KW-0597">Phosphoprotein</keyword>
<evidence type="ECO:0000256" key="8">
    <source>
        <dbReference type="SAM" id="Phobius"/>
    </source>
</evidence>
<evidence type="ECO:0000256" key="7">
    <source>
        <dbReference type="PROSITE-ProRule" id="PRU00339"/>
    </source>
</evidence>
<dbReference type="GO" id="GO:0000155">
    <property type="term" value="F:phosphorelay sensor kinase activity"/>
    <property type="evidence" value="ECO:0007669"/>
    <property type="project" value="InterPro"/>
</dbReference>
<dbReference type="InterPro" id="IPR004358">
    <property type="entry name" value="Sig_transdc_His_kin-like_C"/>
</dbReference>
<dbReference type="Gene3D" id="1.10.287.130">
    <property type="match status" value="1"/>
</dbReference>
<evidence type="ECO:0000256" key="1">
    <source>
        <dbReference type="ARBA" id="ARBA00000085"/>
    </source>
</evidence>
<protein>
    <recommendedName>
        <fullName evidence="2">histidine kinase</fullName>
        <ecNumber evidence="2">2.7.13.3</ecNumber>
    </recommendedName>
</protein>
<feature type="chain" id="PRO_5017561595" description="histidine kinase" evidence="9">
    <location>
        <begin position="28"/>
        <end position="652"/>
    </location>
</feature>
<dbReference type="SMART" id="SM00388">
    <property type="entry name" value="HisKA"/>
    <property type="match status" value="1"/>
</dbReference>
<evidence type="ECO:0000313" key="12">
    <source>
        <dbReference type="Proteomes" id="UP000260983"/>
    </source>
</evidence>
<evidence type="ECO:0000256" key="9">
    <source>
        <dbReference type="SAM" id="SignalP"/>
    </source>
</evidence>
<organism evidence="11 12">
    <name type="scientific">Bacteroides oleiciplenus</name>
    <dbReference type="NCBI Taxonomy" id="626931"/>
    <lineage>
        <taxon>Bacteria</taxon>
        <taxon>Pseudomonadati</taxon>
        <taxon>Bacteroidota</taxon>
        <taxon>Bacteroidia</taxon>
        <taxon>Bacteroidales</taxon>
        <taxon>Bacteroidaceae</taxon>
        <taxon>Bacteroides</taxon>
    </lineage>
</organism>
<keyword evidence="6" id="KW-0902">Two-component regulatory system</keyword>
<evidence type="ECO:0000256" key="2">
    <source>
        <dbReference type="ARBA" id="ARBA00012438"/>
    </source>
</evidence>
<dbReference type="PRINTS" id="PR00344">
    <property type="entry name" value="BCTRLSENSOR"/>
</dbReference>
<feature type="signal peptide" evidence="9">
    <location>
        <begin position="1"/>
        <end position="27"/>
    </location>
</feature>
<dbReference type="SMART" id="SM00387">
    <property type="entry name" value="HATPase_c"/>
    <property type="match status" value="1"/>
</dbReference>
<dbReference type="InterPro" id="IPR050736">
    <property type="entry name" value="Sensor_HK_Regulatory"/>
</dbReference>
<accession>A0A3E5BP49</accession>
<dbReference type="InterPro" id="IPR003594">
    <property type="entry name" value="HATPase_dom"/>
</dbReference>
<dbReference type="RefSeq" id="WP_117723321.1">
    <property type="nucleotide sequence ID" value="NZ_QSUL01000002.1"/>
</dbReference>
<dbReference type="InterPro" id="IPR011990">
    <property type="entry name" value="TPR-like_helical_dom_sf"/>
</dbReference>
<dbReference type="SUPFAM" id="SSF47384">
    <property type="entry name" value="Homodimeric domain of signal transducing histidine kinase"/>
    <property type="match status" value="1"/>
</dbReference>
<evidence type="ECO:0000259" key="10">
    <source>
        <dbReference type="PROSITE" id="PS50109"/>
    </source>
</evidence>
<keyword evidence="8" id="KW-1133">Transmembrane helix</keyword>
<feature type="transmembrane region" description="Helical" evidence="8">
    <location>
        <begin position="395"/>
        <end position="414"/>
    </location>
</feature>
<dbReference type="InterPro" id="IPR005467">
    <property type="entry name" value="His_kinase_dom"/>
</dbReference>
<dbReference type="SUPFAM" id="SSF48452">
    <property type="entry name" value="TPR-like"/>
    <property type="match status" value="2"/>
</dbReference>
<name>A0A3E5BP49_9BACE</name>
<dbReference type="InterPro" id="IPR019734">
    <property type="entry name" value="TPR_rpt"/>
</dbReference>
<dbReference type="PROSITE" id="PS50109">
    <property type="entry name" value="HIS_KIN"/>
    <property type="match status" value="1"/>
</dbReference>
<dbReference type="EMBL" id="QSUL01000002">
    <property type="protein sequence ID" value="RGN39361.1"/>
    <property type="molecule type" value="Genomic_DNA"/>
</dbReference>
<evidence type="ECO:0000313" key="11">
    <source>
        <dbReference type="EMBL" id="RGN39361.1"/>
    </source>
</evidence>
<proteinExistence type="predicted"/>
<comment type="caution">
    <text evidence="11">The sequence shown here is derived from an EMBL/GenBank/DDBJ whole genome shotgun (WGS) entry which is preliminary data.</text>
</comment>
<dbReference type="Gene3D" id="3.30.565.10">
    <property type="entry name" value="Histidine kinase-like ATPase, C-terminal domain"/>
    <property type="match status" value="1"/>
</dbReference>
<keyword evidence="8" id="KW-0472">Membrane</keyword>
<sequence>MKVCRSAGAASFFLLFFWLLTPGRVCGQETNEQEKYHVDSTLFVYYQRCRTEVTSPSVMQKLDTLFQMAAEKGDARMQAVALSTKVDHFYFSPATEEQEDSLIFYTNKVKEFALKTNQPQYYYFAWANRLITYYTKQKKLNLALYEANKMQQEAEDREEIDGMQNCYQALTRIYQAKELHKQAAIYGQKLIDLTLKYNLNQYNLTNKYLELSNCYLQTHEIEKAWKALEEAQKYVLNEVQQGYILCGTLRYYVQTNDLTKARQLLEEATQYYNNNIELLTKRKTNLLEVATDYYMKTKEYDKALAAHLEILEVNDFATPSSYRRLGLIYAAQKEYLKAIDNLEYAFALNDSLSSAQEDISVGEFATILGMEHLNQENKELIQKNQEILLENRRRLIILLCIIIASFAFMFFREVRLNKILRRAKDAEQSASRMKTEFIQNMSHEIRTPLNSIVGFSQLLGSISEKNEESKEYTDIIEQGSNHLLQLVDNVLELANLDSGTPILTDTKVEINALCRQWIEEAKSSPKPGVELVYQPEQEELYLHTNPSRLTQVVSHLLHNSARFTEKGSITLSWHTFPKQQSLTICVTDTGIGIPQDKQDFVFERFAKIDTFSTGTGLGLALGRLIIEKMGGSLILDGKYTEGCRFILTLPIK</sequence>
<evidence type="ECO:0000256" key="4">
    <source>
        <dbReference type="ARBA" id="ARBA00022679"/>
    </source>
</evidence>
<evidence type="ECO:0000256" key="6">
    <source>
        <dbReference type="ARBA" id="ARBA00023012"/>
    </source>
</evidence>
<feature type="domain" description="Histidine kinase" evidence="10">
    <location>
        <begin position="440"/>
        <end position="652"/>
    </location>
</feature>
<dbReference type="PANTHER" id="PTHR43711">
    <property type="entry name" value="TWO-COMPONENT HISTIDINE KINASE"/>
    <property type="match status" value="1"/>
</dbReference>
<dbReference type="InterPro" id="IPR036097">
    <property type="entry name" value="HisK_dim/P_sf"/>
</dbReference>
<dbReference type="PROSITE" id="PS50005">
    <property type="entry name" value="TPR"/>
    <property type="match status" value="1"/>
</dbReference>
<dbReference type="InterPro" id="IPR036890">
    <property type="entry name" value="HATPase_C_sf"/>
</dbReference>
<dbReference type="PANTHER" id="PTHR43711:SF31">
    <property type="entry name" value="HISTIDINE KINASE"/>
    <property type="match status" value="1"/>
</dbReference>
<dbReference type="InterPro" id="IPR003661">
    <property type="entry name" value="HisK_dim/P_dom"/>
</dbReference>
<dbReference type="EC" id="2.7.13.3" evidence="2"/>
<evidence type="ECO:0000256" key="5">
    <source>
        <dbReference type="ARBA" id="ARBA00022777"/>
    </source>
</evidence>
<keyword evidence="9" id="KW-0732">Signal</keyword>
<dbReference type="AlphaFoldDB" id="A0A3E5BP49"/>
<dbReference type="Pfam" id="PF00512">
    <property type="entry name" value="HisKA"/>
    <property type="match status" value="1"/>
</dbReference>
<dbReference type="CDD" id="cd00082">
    <property type="entry name" value="HisKA"/>
    <property type="match status" value="1"/>
</dbReference>
<comment type="catalytic activity">
    <reaction evidence="1">
        <text>ATP + protein L-histidine = ADP + protein N-phospho-L-histidine.</text>
        <dbReference type="EC" id="2.7.13.3"/>
    </reaction>
</comment>
<keyword evidence="5" id="KW-0418">Kinase</keyword>
<keyword evidence="8" id="KW-0812">Transmembrane</keyword>
<dbReference type="Pfam" id="PF02518">
    <property type="entry name" value="HATPase_c"/>
    <property type="match status" value="1"/>
</dbReference>
<evidence type="ECO:0000256" key="3">
    <source>
        <dbReference type="ARBA" id="ARBA00022553"/>
    </source>
</evidence>
<keyword evidence="4" id="KW-0808">Transferase</keyword>
<keyword evidence="7" id="KW-0802">TPR repeat</keyword>
<dbReference type="Proteomes" id="UP000260983">
    <property type="component" value="Unassembled WGS sequence"/>
</dbReference>
<dbReference type="SUPFAM" id="SSF55874">
    <property type="entry name" value="ATPase domain of HSP90 chaperone/DNA topoisomerase II/histidine kinase"/>
    <property type="match status" value="1"/>
</dbReference>
<reference evidence="11 12" key="1">
    <citation type="submission" date="2018-08" db="EMBL/GenBank/DDBJ databases">
        <title>A genome reference for cultivated species of the human gut microbiota.</title>
        <authorList>
            <person name="Zou Y."/>
            <person name="Xue W."/>
            <person name="Luo G."/>
        </authorList>
    </citation>
    <scope>NUCLEOTIDE SEQUENCE [LARGE SCALE GENOMIC DNA]</scope>
    <source>
        <strain evidence="11 12">OM05-15BH</strain>
    </source>
</reference>